<dbReference type="AlphaFoldDB" id="A0A0P4R2E2"/>
<protein>
    <recommendedName>
        <fullName evidence="4">Secreted protein</fullName>
    </recommendedName>
</protein>
<evidence type="ECO:0000256" key="1">
    <source>
        <dbReference type="SAM" id="SignalP"/>
    </source>
</evidence>
<keyword evidence="3" id="KW-1185">Reference proteome</keyword>
<feature type="chain" id="PRO_5006068321" description="Secreted protein" evidence="1">
    <location>
        <begin position="28"/>
        <end position="115"/>
    </location>
</feature>
<dbReference type="Proteomes" id="UP000048965">
    <property type="component" value="Unassembled WGS sequence"/>
</dbReference>
<evidence type="ECO:0008006" key="4">
    <source>
        <dbReference type="Google" id="ProtNLM"/>
    </source>
</evidence>
<sequence length="115" mass="11960">MRLRHTAALAVSALALTLSLPASPAGAATGPFTYVYTDQTGTPHVGLLPDPVSRVCITLPEVADPAVPPAHTPKNYTASVATLFTGVDCTGDYFTLRPNGGHGSERLKVRSVVFA</sequence>
<comment type="caution">
    <text evidence="2">The sequence shown here is derived from an EMBL/GenBank/DDBJ whole genome shotgun (WGS) entry which is preliminary data.</text>
</comment>
<reference evidence="3" key="1">
    <citation type="submission" date="2014-09" db="EMBL/GenBank/DDBJ databases">
        <title>Whole genome shotgun sequence of Streptomyces sp. NBRC 110027.</title>
        <authorList>
            <person name="Komaki H."/>
            <person name="Ichikawa N."/>
            <person name="Katano-Makiyama Y."/>
            <person name="Hosoyama A."/>
            <person name="Hashimoto M."/>
            <person name="Uohara A."/>
            <person name="Kitahashi Y."/>
            <person name="Ohji S."/>
            <person name="Kimura A."/>
            <person name="Yamazoe A."/>
            <person name="Igarashi Y."/>
            <person name="Fujita N."/>
        </authorList>
    </citation>
    <scope>NUCLEOTIDE SEQUENCE [LARGE SCALE GENOMIC DNA]</scope>
    <source>
        <strain evidence="3">NBRC 110027</strain>
    </source>
</reference>
<dbReference type="OrthoDB" id="3542365at2"/>
<proteinExistence type="predicted"/>
<feature type="signal peptide" evidence="1">
    <location>
        <begin position="1"/>
        <end position="27"/>
    </location>
</feature>
<name>A0A0P4R2E2_9ACTN</name>
<dbReference type="RefSeq" id="WP_042150682.1">
    <property type="nucleotide sequence ID" value="NZ_BBNO01000002.1"/>
</dbReference>
<evidence type="ECO:0000313" key="2">
    <source>
        <dbReference type="EMBL" id="GAO07046.1"/>
    </source>
</evidence>
<organism evidence="2 3">
    <name type="scientific">Streptomyces lydicamycinicus</name>
    <dbReference type="NCBI Taxonomy" id="1546107"/>
    <lineage>
        <taxon>Bacteria</taxon>
        <taxon>Bacillati</taxon>
        <taxon>Actinomycetota</taxon>
        <taxon>Actinomycetes</taxon>
        <taxon>Kitasatosporales</taxon>
        <taxon>Streptomycetaceae</taxon>
        <taxon>Streptomyces</taxon>
    </lineage>
</organism>
<accession>A0A0P4R2E2</accession>
<reference evidence="2 3" key="2">
    <citation type="journal article" date="2015" name="Stand. Genomic Sci.">
        <title>Draft genome sequence of marine-derived Streptomyces sp. TP-A0598, a producer of anti-MRSA antibiotic lydicamycins.</title>
        <authorList>
            <person name="Komaki H."/>
            <person name="Ichikawa N."/>
            <person name="Hosoyama A."/>
            <person name="Fujita N."/>
            <person name="Igarashi Y."/>
        </authorList>
    </citation>
    <scope>NUCLEOTIDE SEQUENCE [LARGE SCALE GENOMIC DNA]</scope>
    <source>
        <strain evidence="2 3">NBRC 110027</strain>
    </source>
</reference>
<keyword evidence="1" id="KW-0732">Signal</keyword>
<evidence type="ECO:0000313" key="3">
    <source>
        <dbReference type="Proteomes" id="UP000048965"/>
    </source>
</evidence>
<gene>
    <name evidence="2" type="ORF">TPA0598_02_02840</name>
</gene>
<dbReference type="EMBL" id="BBNO01000002">
    <property type="protein sequence ID" value="GAO07046.1"/>
    <property type="molecule type" value="Genomic_DNA"/>
</dbReference>